<feature type="transmembrane region" description="Helical" evidence="1">
    <location>
        <begin position="287"/>
        <end position="308"/>
    </location>
</feature>
<feature type="transmembrane region" description="Helical" evidence="1">
    <location>
        <begin position="175"/>
        <end position="195"/>
    </location>
</feature>
<feature type="transmembrane region" description="Helical" evidence="1">
    <location>
        <begin position="108"/>
        <end position="127"/>
    </location>
</feature>
<dbReference type="GO" id="GO:0000271">
    <property type="term" value="P:polysaccharide biosynthetic process"/>
    <property type="evidence" value="ECO:0007669"/>
    <property type="project" value="TreeGrafter"/>
</dbReference>
<proteinExistence type="predicted"/>
<dbReference type="EMBL" id="CP165628">
    <property type="protein sequence ID" value="XDU72796.1"/>
    <property type="molecule type" value="Genomic_DNA"/>
</dbReference>
<dbReference type="GO" id="GO:0016747">
    <property type="term" value="F:acyltransferase activity, transferring groups other than amino-acyl groups"/>
    <property type="evidence" value="ECO:0007669"/>
    <property type="project" value="InterPro"/>
</dbReference>
<dbReference type="InterPro" id="IPR002656">
    <property type="entry name" value="Acyl_transf_3_dom"/>
</dbReference>
<dbReference type="RefSeq" id="WP_369789481.1">
    <property type="nucleotide sequence ID" value="NZ_CP165628.1"/>
</dbReference>
<keyword evidence="1" id="KW-0472">Membrane</keyword>
<feature type="transmembrane region" description="Helical" evidence="1">
    <location>
        <begin position="70"/>
        <end position="88"/>
    </location>
</feature>
<keyword evidence="3" id="KW-0808">Transferase</keyword>
<gene>
    <name evidence="3" type="ORF">AB3G37_01315</name>
</gene>
<dbReference type="Pfam" id="PF01757">
    <property type="entry name" value="Acyl_transf_3"/>
    <property type="match status" value="1"/>
</dbReference>
<keyword evidence="1" id="KW-0812">Transmembrane</keyword>
<dbReference type="PANTHER" id="PTHR23028:SF53">
    <property type="entry name" value="ACYL_TRANSF_3 DOMAIN-CONTAINING PROTEIN"/>
    <property type="match status" value="1"/>
</dbReference>
<evidence type="ECO:0000313" key="3">
    <source>
        <dbReference type="EMBL" id="XDU72796.1"/>
    </source>
</evidence>
<feature type="transmembrane region" description="Helical" evidence="1">
    <location>
        <begin position="314"/>
        <end position="335"/>
    </location>
</feature>
<keyword evidence="1" id="KW-1133">Transmembrane helix</keyword>
<dbReference type="EC" id="2.3.-.-" evidence="3"/>
<keyword evidence="3" id="KW-0012">Acyltransferase</keyword>
<sequence>MKHIRTLDGVRGFAVIIVMLFHLEIPGFSLGWAGVPLFFCLSGFLITGILLEQKQQPFKEYLGGFLLNRLLRIFPLFYAYLLVNYLFLKATGQSAAGYIWFILYLQNLYIGITGTTPGFVIQTWSLAAEEQFYWLWPLAIFFLKGRVMVKVFIPLIIFSLLARSFIYHASGNNPYMFNATLLSCTDALILGALFAKIKDYKSAPRVAFWMLLAGLALSAYAVITTGLSAFWLPSGWVGKCGYLPTSMAMVFTAIIFYVYHWDKQAISNPLASVLENKFLVYTGKISYGLYMWHLACFFAITVIGRKFGVDNHSLIFFIIALLFAYLVSTLSYYLFEVHFLKLKRKARRTVTSPNGIVL</sequence>
<accession>A0AB39VRF8</accession>
<organism evidence="3">
    <name type="scientific">Rouxiella sp. WC2420</name>
    <dbReference type="NCBI Taxonomy" id="3234145"/>
    <lineage>
        <taxon>Bacteria</taxon>
        <taxon>Pseudomonadati</taxon>
        <taxon>Pseudomonadota</taxon>
        <taxon>Gammaproteobacteria</taxon>
        <taxon>Enterobacterales</taxon>
        <taxon>Yersiniaceae</taxon>
        <taxon>Rouxiella</taxon>
    </lineage>
</organism>
<reference evidence="3" key="1">
    <citation type="submission" date="2024-07" db="EMBL/GenBank/DDBJ databases">
        <authorList>
            <person name="Biller S.J."/>
        </authorList>
    </citation>
    <scope>NUCLEOTIDE SEQUENCE</scope>
    <source>
        <strain evidence="3">WC2420</strain>
    </source>
</reference>
<dbReference type="InterPro" id="IPR050879">
    <property type="entry name" value="Acyltransferase_3"/>
</dbReference>
<feature type="transmembrane region" description="Helical" evidence="1">
    <location>
        <begin position="7"/>
        <end position="23"/>
    </location>
</feature>
<dbReference type="PANTHER" id="PTHR23028">
    <property type="entry name" value="ACETYLTRANSFERASE"/>
    <property type="match status" value="1"/>
</dbReference>
<name>A0AB39VRF8_9GAMM</name>
<protein>
    <submittedName>
        <fullName evidence="3">Acyltransferase family protein</fullName>
        <ecNumber evidence="3">2.3.-.-</ecNumber>
    </submittedName>
</protein>
<evidence type="ECO:0000256" key="1">
    <source>
        <dbReference type="SAM" id="Phobius"/>
    </source>
</evidence>
<dbReference type="AlphaFoldDB" id="A0AB39VRF8"/>
<feature type="transmembrane region" description="Helical" evidence="1">
    <location>
        <begin position="207"/>
        <end position="230"/>
    </location>
</feature>
<feature type="transmembrane region" description="Helical" evidence="1">
    <location>
        <begin position="242"/>
        <end position="259"/>
    </location>
</feature>
<evidence type="ECO:0000259" key="2">
    <source>
        <dbReference type="Pfam" id="PF01757"/>
    </source>
</evidence>
<feature type="transmembrane region" description="Helical" evidence="1">
    <location>
        <begin position="29"/>
        <end position="50"/>
    </location>
</feature>
<feature type="domain" description="Acyltransferase 3" evidence="2">
    <location>
        <begin position="6"/>
        <end position="332"/>
    </location>
</feature>
<dbReference type="GO" id="GO:0016020">
    <property type="term" value="C:membrane"/>
    <property type="evidence" value="ECO:0007669"/>
    <property type="project" value="TreeGrafter"/>
</dbReference>